<evidence type="ECO:0000256" key="1">
    <source>
        <dbReference type="SAM" id="MobiDB-lite"/>
    </source>
</evidence>
<protein>
    <submittedName>
        <fullName evidence="4">Uncharacterized protein</fullName>
    </submittedName>
</protein>
<comment type="caution">
    <text evidence="4">The sequence shown here is derived from an EMBL/GenBank/DDBJ whole genome shotgun (WGS) entry which is preliminary data.</text>
</comment>
<evidence type="ECO:0000313" key="4">
    <source>
        <dbReference type="EMBL" id="KAK3241153.1"/>
    </source>
</evidence>
<name>A0AAE0BQZ0_9CHLO</name>
<dbReference type="Pfam" id="PF21743">
    <property type="entry name" value="PTM_DIR17_Tudor"/>
    <property type="match status" value="1"/>
</dbReference>
<gene>
    <name evidence="4" type="ORF">CYMTET_49056</name>
</gene>
<feature type="region of interest" description="Disordered" evidence="1">
    <location>
        <begin position="73"/>
        <end position="94"/>
    </location>
</feature>
<dbReference type="AlphaFoldDB" id="A0AAE0BQZ0"/>
<feature type="compositionally biased region" description="Basic residues" evidence="1">
    <location>
        <begin position="73"/>
        <end position="88"/>
    </location>
</feature>
<reference evidence="4 5" key="1">
    <citation type="journal article" date="2015" name="Genome Biol. Evol.">
        <title>Comparative Genomics of a Bacterivorous Green Alga Reveals Evolutionary Causalities and Consequences of Phago-Mixotrophic Mode of Nutrition.</title>
        <authorList>
            <person name="Burns J.A."/>
            <person name="Paasch A."/>
            <person name="Narechania A."/>
            <person name="Kim E."/>
        </authorList>
    </citation>
    <scope>NUCLEOTIDE SEQUENCE [LARGE SCALE GENOMIC DNA]</scope>
    <source>
        <strain evidence="4 5">PLY_AMNH</strain>
    </source>
</reference>
<dbReference type="EMBL" id="LGRX02033460">
    <property type="protein sequence ID" value="KAK3241153.1"/>
    <property type="molecule type" value="Genomic_DNA"/>
</dbReference>
<dbReference type="Proteomes" id="UP001190700">
    <property type="component" value="Unassembled WGS sequence"/>
</dbReference>
<evidence type="ECO:0000313" key="5">
    <source>
        <dbReference type="Proteomes" id="UP001190700"/>
    </source>
</evidence>
<evidence type="ECO:0000259" key="2">
    <source>
        <dbReference type="Pfam" id="PF18723"/>
    </source>
</evidence>
<evidence type="ECO:0000259" key="3">
    <source>
        <dbReference type="Pfam" id="PF21743"/>
    </source>
</evidence>
<feature type="domain" description="5-hmdU DNA kinase helical" evidence="2">
    <location>
        <begin position="139"/>
        <end position="464"/>
    </location>
</feature>
<feature type="domain" description="PTM/DIR17-like Tudor" evidence="3">
    <location>
        <begin position="12"/>
        <end position="55"/>
    </location>
</feature>
<proteinExistence type="predicted"/>
<dbReference type="InterPro" id="IPR040684">
    <property type="entry name" value="HMUDK_hel"/>
</dbReference>
<dbReference type="Pfam" id="PF18723">
    <property type="entry name" value="HMUDK_hel"/>
    <property type="match status" value="1"/>
</dbReference>
<organism evidence="4 5">
    <name type="scientific">Cymbomonas tetramitiformis</name>
    <dbReference type="NCBI Taxonomy" id="36881"/>
    <lineage>
        <taxon>Eukaryota</taxon>
        <taxon>Viridiplantae</taxon>
        <taxon>Chlorophyta</taxon>
        <taxon>Pyramimonadophyceae</taxon>
        <taxon>Pyramimonadales</taxon>
        <taxon>Pyramimonadaceae</taxon>
        <taxon>Cymbomonas</taxon>
    </lineage>
</organism>
<accession>A0AAE0BQZ0</accession>
<keyword evidence="5" id="KW-1185">Reference proteome</keyword>
<dbReference type="InterPro" id="IPR047365">
    <property type="entry name" value="Tudor_AtPTM-like"/>
</dbReference>
<sequence length="563" mass="62462">MVVSEPRAEFRGRRVAKDFDGETFYGVISIDFSGPYYYRVKYDDGDEENYRLDQLLSAGILLPQTTAVLTKGRKRRQDLAKAKPRKTRRSGEGPHISALDLRAALPQPAGPQMVNVESQTLNPSCKPSNFELCGLQPTMVELFFRYLHARHVARAKRGIDAVERPARSIPDPLCVDYILQSTFTGNVYRHLDTGTQGFGRAVRERLRAIVSRDPENEAVAIEALNRSLRMAVLAMAVGREETFAEWASERADEPPYPGTVGELEQFREFLRKRGEKRQVTFTDAYQTVGFRKTCEMIDSLICDGAAVARQVYCSCTWAQAVAALRQIHFVGPFFGAQALCEVWHGVVQGDEPQGWFRCCLMPSMNPASLNEFTTPGPGPIKALSEMFGGIYGTHVEKMQWLSQNAEGAFDLLGLEFPWLVTKAPQSGASLGGAIGKTLHGAGRRRYMNVVDMEHSLCYFHSYHTARARIGKEAKAVHDTLQLLQARVPLCKLEVFNTRASLQRWAHALCQKSGCSASACRESGAPSIADICKQVETAAAVLQYLKPGRSLHVLLSLPSAPSRT</sequence>